<proteinExistence type="predicted"/>
<name>A0ABS5VTR2_9BACT</name>
<dbReference type="Gene3D" id="3.40.50.150">
    <property type="entry name" value="Vaccinia Virus protein VP39"/>
    <property type="match status" value="1"/>
</dbReference>
<organism evidence="1 2">
    <name type="scientific">Chryseosolibacter indicus</name>
    <dbReference type="NCBI Taxonomy" id="2782351"/>
    <lineage>
        <taxon>Bacteria</taxon>
        <taxon>Pseudomonadati</taxon>
        <taxon>Bacteroidota</taxon>
        <taxon>Cytophagia</taxon>
        <taxon>Cytophagales</taxon>
        <taxon>Chryseotaleaceae</taxon>
        <taxon>Chryseosolibacter</taxon>
    </lineage>
</organism>
<protein>
    <submittedName>
        <fullName evidence="1">Class I SAM-dependent methyltransferase</fullName>
        <ecNumber evidence="1">2.1.1.-</ecNumber>
    </submittedName>
</protein>
<dbReference type="InterPro" id="IPR029063">
    <property type="entry name" value="SAM-dependent_MTases_sf"/>
</dbReference>
<reference evidence="1 2" key="1">
    <citation type="submission" date="2021-05" db="EMBL/GenBank/DDBJ databases">
        <title>A Polyphasic approach of four new species of the genus Ohtaekwangia: Ohtaekwangia histidinii sp. nov., Ohtaekwangia cretensis sp. nov., Ohtaekwangia indiensis sp. nov., Ohtaekwangia reichenbachii sp. nov. from diverse environment.</title>
        <authorList>
            <person name="Octaviana S."/>
        </authorList>
    </citation>
    <scope>NUCLEOTIDE SEQUENCE [LARGE SCALE GENOMIC DNA]</scope>
    <source>
        <strain evidence="1 2">PWU20</strain>
    </source>
</reference>
<keyword evidence="1" id="KW-0489">Methyltransferase</keyword>
<keyword evidence="1" id="KW-0808">Transferase</keyword>
<dbReference type="Proteomes" id="UP000772618">
    <property type="component" value="Unassembled WGS sequence"/>
</dbReference>
<gene>
    <name evidence="1" type="ORF">KK060_16095</name>
</gene>
<dbReference type="SUPFAM" id="SSF53335">
    <property type="entry name" value="S-adenosyl-L-methionine-dependent methyltransferases"/>
    <property type="match status" value="1"/>
</dbReference>
<keyword evidence="2" id="KW-1185">Reference proteome</keyword>
<sequence>MPINAHQIKSYLSYWLDAVDEHALHSPFFFDFYTGVVKGYPVPLTVAESLRKKLLADTRSVSFTDIGAKRGNNIHTTLGAIAKTSLTPVRYATLYKRILEKFQCKTIIELGTSLGINTLYLSSAPGATVFTFEGIDAIAETAALTFEFAEVSNVKLIKGNIHTTLPAFLQSHRKVDFVLMDANHTYEATMLYFKMLLPKLHEKSVVVIDDIYYSKEMTEAWKALKHHDLVYASADLFKCGILFFDPSLNKQHVILQF</sequence>
<accession>A0ABS5VTR2</accession>
<comment type="caution">
    <text evidence="1">The sequence shown here is derived from an EMBL/GenBank/DDBJ whole genome shotgun (WGS) entry which is preliminary data.</text>
</comment>
<evidence type="ECO:0000313" key="1">
    <source>
        <dbReference type="EMBL" id="MBT1704818.1"/>
    </source>
</evidence>
<dbReference type="Pfam" id="PF13578">
    <property type="entry name" value="Methyltransf_24"/>
    <property type="match status" value="1"/>
</dbReference>
<dbReference type="CDD" id="cd02440">
    <property type="entry name" value="AdoMet_MTases"/>
    <property type="match status" value="1"/>
</dbReference>
<dbReference type="GO" id="GO:0008168">
    <property type="term" value="F:methyltransferase activity"/>
    <property type="evidence" value="ECO:0007669"/>
    <property type="project" value="UniProtKB-KW"/>
</dbReference>
<dbReference type="EC" id="2.1.1.-" evidence="1"/>
<dbReference type="EMBL" id="JAHESD010000040">
    <property type="protein sequence ID" value="MBT1704818.1"/>
    <property type="molecule type" value="Genomic_DNA"/>
</dbReference>
<evidence type="ECO:0000313" key="2">
    <source>
        <dbReference type="Proteomes" id="UP000772618"/>
    </source>
</evidence>
<dbReference type="RefSeq" id="WP_254154781.1">
    <property type="nucleotide sequence ID" value="NZ_JAHESD010000040.1"/>
</dbReference>
<dbReference type="GO" id="GO:0032259">
    <property type="term" value="P:methylation"/>
    <property type="evidence" value="ECO:0007669"/>
    <property type="project" value="UniProtKB-KW"/>
</dbReference>